<dbReference type="AlphaFoldDB" id="A0A9J6AVA8"/>
<name>A0A9J6AVA8_SOLCO</name>
<organism evidence="1 2">
    <name type="scientific">Solanum commersonii</name>
    <name type="common">Commerson's wild potato</name>
    <name type="synonym">Commerson's nightshade</name>
    <dbReference type="NCBI Taxonomy" id="4109"/>
    <lineage>
        <taxon>Eukaryota</taxon>
        <taxon>Viridiplantae</taxon>
        <taxon>Streptophyta</taxon>
        <taxon>Embryophyta</taxon>
        <taxon>Tracheophyta</taxon>
        <taxon>Spermatophyta</taxon>
        <taxon>Magnoliopsida</taxon>
        <taxon>eudicotyledons</taxon>
        <taxon>Gunneridae</taxon>
        <taxon>Pentapetalae</taxon>
        <taxon>asterids</taxon>
        <taxon>lamiids</taxon>
        <taxon>Solanales</taxon>
        <taxon>Solanaceae</taxon>
        <taxon>Solanoideae</taxon>
        <taxon>Solaneae</taxon>
        <taxon>Solanum</taxon>
    </lineage>
</organism>
<dbReference type="Proteomes" id="UP000824120">
    <property type="component" value="Chromosome 1"/>
</dbReference>
<dbReference type="EMBL" id="JACXVP010000001">
    <property type="protein sequence ID" value="KAG5628509.1"/>
    <property type="molecule type" value="Genomic_DNA"/>
</dbReference>
<protein>
    <submittedName>
        <fullName evidence="1">Uncharacterized protein</fullName>
    </submittedName>
</protein>
<keyword evidence="2" id="KW-1185">Reference proteome</keyword>
<comment type="caution">
    <text evidence="1">The sequence shown here is derived from an EMBL/GenBank/DDBJ whole genome shotgun (WGS) entry which is preliminary data.</text>
</comment>
<reference evidence="1 2" key="1">
    <citation type="submission" date="2020-09" db="EMBL/GenBank/DDBJ databases">
        <title>De no assembly of potato wild relative species, Solanum commersonii.</title>
        <authorList>
            <person name="Cho K."/>
        </authorList>
    </citation>
    <scope>NUCLEOTIDE SEQUENCE [LARGE SCALE GENOMIC DNA]</scope>
    <source>
        <strain evidence="1">LZ3.2</strain>
        <tissue evidence="1">Leaf</tissue>
    </source>
</reference>
<proteinExistence type="predicted"/>
<gene>
    <name evidence="1" type="ORF">H5410_000226</name>
</gene>
<sequence length="163" mass="17926">MSFMVWIEQLIQDSLNYWKSKRHFVQNDISSAAEFHAAVIGVLATGAGILATHSAVIDVCVSGGGFIYSPLDRKITDFEFSMIPDGRNIAKNGFCGSDLYSSNAGLFHIKNLGANRLNTPASAQKKLTTISSILEECGLPECSRYTIQTFPPWKFIDMVGRVE</sequence>
<evidence type="ECO:0000313" key="1">
    <source>
        <dbReference type="EMBL" id="KAG5628509.1"/>
    </source>
</evidence>
<accession>A0A9J6AVA8</accession>
<evidence type="ECO:0000313" key="2">
    <source>
        <dbReference type="Proteomes" id="UP000824120"/>
    </source>
</evidence>